<dbReference type="InterPro" id="IPR036097">
    <property type="entry name" value="HisK_dim/P_sf"/>
</dbReference>
<keyword evidence="8 13" id="KW-0812">Transmembrane</keyword>
<dbReference type="EC" id="2.7.13.3" evidence="4"/>
<dbReference type="InterPro" id="IPR003661">
    <property type="entry name" value="HisK_dim/P_dom"/>
</dbReference>
<dbReference type="SUPFAM" id="SSF103190">
    <property type="entry name" value="Sensory domain-like"/>
    <property type="match status" value="1"/>
</dbReference>
<accession>A0A1I5RKC5</accession>
<evidence type="ECO:0000313" key="16">
    <source>
        <dbReference type="EMBL" id="SFP58988.1"/>
    </source>
</evidence>
<feature type="transmembrane region" description="Helical" evidence="13">
    <location>
        <begin position="20"/>
        <end position="41"/>
    </location>
</feature>
<dbReference type="SMART" id="SM00388">
    <property type="entry name" value="HisKA"/>
    <property type="match status" value="1"/>
</dbReference>
<keyword evidence="5" id="KW-1003">Cell membrane</keyword>
<evidence type="ECO:0000256" key="1">
    <source>
        <dbReference type="ARBA" id="ARBA00000085"/>
    </source>
</evidence>
<comment type="catalytic activity">
    <reaction evidence="1">
        <text>ATP + protein L-histidine = ADP + protein N-phospho-L-histidine.</text>
        <dbReference type="EC" id="2.7.13.3"/>
    </reaction>
</comment>
<dbReference type="RefSeq" id="WP_074927204.1">
    <property type="nucleotide sequence ID" value="NZ_FOWR01000018.1"/>
</dbReference>
<evidence type="ECO:0000256" key="11">
    <source>
        <dbReference type="ARBA" id="ARBA00023136"/>
    </source>
</evidence>
<evidence type="ECO:0000256" key="4">
    <source>
        <dbReference type="ARBA" id="ARBA00012438"/>
    </source>
</evidence>
<evidence type="ECO:0000256" key="5">
    <source>
        <dbReference type="ARBA" id="ARBA00022475"/>
    </source>
</evidence>
<reference evidence="16 17" key="1">
    <citation type="submission" date="2016-10" db="EMBL/GenBank/DDBJ databases">
        <authorList>
            <person name="de Groot N.N."/>
        </authorList>
    </citation>
    <scope>NUCLEOTIDE SEQUENCE [LARGE SCALE GENOMIC DNA]</scope>
    <source>
        <strain evidence="16 17">DSM 15893</strain>
    </source>
</reference>
<dbReference type="InterPro" id="IPR005467">
    <property type="entry name" value="His_kinase_dom"/>
</dbReference>
<dbReference type="InterPro" id="IPR003594">
    <property type="entry name" value="HATPase_dom"/>
</dbReference>
<dbReference type="Gene3D" id="1.10.287.130">
    <property type="match status" value="1"/>
</dbReference>
<dbReference type="PROSITE" id="PS50885">
    <property type="entry name" value="HAMP"/>
    <property type="match status" value="1"/>
</dbReference>
<dbReference type="GeneID" id="35870816"/>
<dbReference type="Pfam" id="PF17202">
    <property type="entry name" value="sCache_3_3"/>
    <property type="match status" value="1"/>
</dbReference>
<dbReference type="Gene3D" id="6.10.340.10">
    <property type="match status" value="1"/>
</dbReference>
<evidence type="ECO:0000256" key="3">
    <source>
        <dbReference type="ARBA" id="ARBA00004651"/>
    </source>
</evidence>
<dbReference type="CDD" id="cd00082">
    <property type="entry name" value="HisKA"/>
    <property type="match status" value="1"/>
</dbReference>
<evidence type="ECO:0000259" key="14">
    <source>
        <dbReference type="PROSITE" id="PS50109"/>
    </source>
</evidence>
<dbReference type="SUPFAM" id="SSF47384">
    <property type="entry name" value="Homodimeric domain of signal transducing histidine kinase"/>
    <property type="match status" value="1"/>
</dbReference>
<evidence type="ECO:0000256" key="9">
    <source>
        <dbReference type="ARBA" id="ARBA00022777"/>
    </source>
</evidence>
<dbReference type="Pfam" id="PF02518">
    <property type="entry name" value="HATPase_c"/>
    <property type="match status" value="1"/>
</dbReference>
<dbReference type="SMART" id="SM00387">
    <property type="entry name" value="HATPase_c"/>
    <property type="match status" value="1"/>
</dbReference>
<protein>
    <recommendedName>
        <fullName evidence="4">histidine kinase</fullName>
        <ecNumber evidence="4">2.7.13.3</ecNumber>
    </recommendedName>
</protein>
<keyword evidence="7" id="KW-0808">Transferase</keyword>
<dbReference type="SUPFAM" id="SSF55874">
    <property type="entry name" value="ATPase domain of HSP90 chaperone/DNA topoisomerase II/histidine kinase"/>
    <property type="match status" value="1"/>
</dbReference>
<dbReference type="PANTHER" id="PTHR43065:SF22">
    <property type="entry name" value="HISTIDINE KINASE"/>
    <property type="match status" value="1"/>
</dbReference>
<dbReference type="GO" id="GO:0005886">
    <property type="term" value="C:plasma membrane"/>
    <property type="evidence" value="ECO:0007669"/>
    <property type="project" value="UniProtKB-SubCell"/>
</dbReference>
<evidence type="ECO:0000256" key="2">
    <source>
        <dbReference type="ARBA" id="ARBA00004533"/>
    </source>
</evidence>
<feature type="domain" description="HAMP" evidence="15">
    <location>
        <begin position="340"/>
        <end position="394"/>
    </location>
</feature>
<feature type="coiled-coil region" evidence="12">
    <location>
        <begin position="375"/>
        <end position="406"/>
    </location>
</feature>
<dbReference type="InterPro" id="IPR004358">
    <property type="entry name" value="Sig_transdc_His_kin-like_C"/>
</dbReference>
<evidence type="ECO:0000256" key="13">
    <source>
        <dbReference type="SAM" id="Phobius"/>
    </source>
</evidence>
<dbReference type="PANTHER" id="PTHR43065">
    <property type="entry name" value="SENSOR HISTIDINE KINASE"/>
    <property type="match status" value="1"/>
</dbReference>
<keyword evidence="11 13" id="KW-0472">Membrane</keyword>
<evidence type="ECO:0000256" key="8">
    <source>
        <dbReference type="ARBA" id="ARBA00022692"/>
    </source>
</evidence>
<dbReference type="Pfam" id="PF00512">
    <property type="entry name" value="HisKA"/>
    <property type="match status" value="1"/>
</dbReference>
<evidence type="ECO:0000256" key="12">
    <source>
        <dbReference type="SAM" id="Coils"/>
    </source>
</evidence>
<sequence length="678" mass="76685">MKWLNKWRTRFRTAVRYRLLALTSVPILLTLFVLIGLTLYWTLAYSWTNALAGVRADLAVASNSMEVLQREQRRQLHAIADSYEFQMQIKTDPEALTVWAQSRAGKYDVDFLAVYAAEDIDRLPQTLRFPLLRGQQRTFFQVMSEIELSSLTNDLPARAEIPLLNENTFEERGLISRSLLPLFNENGELEWIVDGGILLNNSTVLVDRIRDLVFPEGKLPDAGVGTVTLFLDDVRVSTNVPLNSDSKFGRAIGTRVSQEVQQTVLVEGEEWVDRAYVYDAWYISAYMPIRDFNNRVIGMLYTGYLEWPFISRYLTNIVELGIGVLLTLLVSGLFVYRGARDLFRPIEKMHRAVRLVQFEKDIRIGKLGLDPEHELASLARQFDSMLDQLKQQNDAIRQNALELEDKVRERTASLHERTEQLGYHIKLLEQTRHKLLLNEKLAALGELTAGIAHEINNPAAVILGNIELMEYELGQHADLVSEEMSAVLAQIDRIRNITRSLLQYSRQGGVQDEITWQRVNPVIEESVTLVRSGTKKQDVEIVTALNAKCSVEINRHQLLQVLVNLQMNGIHAMNDKGKLIVRSDDWIDERGETIGAVIAVEDFGCGIANENLTKVFDPFFTTRRSGTGLGLSVTQGIVSGLGGEIKVESEVGKGSTFVLYLREKIPSDDDIAPLKMLE</sequence>
<feature type="domain" description="Histidine kinase" evidence="14">
    <location>
        <begin position="450"/>
        <end position="665"/>
    </location>
</feature>
<keyword evidence="10 13" id="KW-1133">Transmembrane helix</keyword>
<dbReference type="STRING" id="1121869.SAMN03084138_02581"/>
<keyword evidence="12" id="KW-0175">Coiled coil</keyword>
<evidence type="ECO:0000313" key="17">
    <source>
        <dbReference type="Proteomes" id="UP000182692"/>
    </source>
</evidence>
<comment type="subcellular location">
    <subcellularLocation>
        <location evidence="2">Cell inner membrane</location>
    </subcellularLocation>
    <subcellularLocation>
        <location evidence="3">Cell membrane</location>
        <topology evidence="3">Multi-pass membrane protein</topology>
    </subcellularLocation>
</comment>
<dbReference type="InterPro" id="IPR003660">
    <property type="entry name" value="HAMP_dom"/>
</dbReference>
<dbReference type="PRINTS" id="PR00344">
    <property type="entry name" value="BCTRLSENSOR"/>
</dbReference>
<evidence type="ECO:0000256" key="10">
    <source>
        <dbReference type="ARBA" id="ARBA00022989"/>
    </source>
</evidence>
<dbReference type="AlphaFoldDB" id="A0A1I5RKC5"/>
<keyword evidence="6" id="KW-0597">Phosphoprotein</keyword>
<gene>
    <name evidence="16" type="ORF">SAMN03084138_02581</name>
</gene>
<organism evidence="16 17">
    <name type="scientific">Enterovibrio norvegicus DSM 15893</name>
    <dbReference type="NCBI Taxonomy" id="1121869"/>
    <lineage>
        <taxon>Bacteria</taxon>
        <taxon>Pseudomonadati</taxon>
        <taxon>Pseudomonadota</taxon>
        <taxon>Gammaproteobacteria</taxon>
        <taxon>Vibrionales</taxon>
        <taxon>Vibrionaceae</taxon>
        <taxon>Enterovibrio</taxon>
    </lineage>
</organism>
<keyword evidence="9 16" id="KW-0418">Kinase</keyword>
<dbReference type="OrthoDB" id="9772100at2"/>
<dbReference type="InterPro" id="IPR029151">
    <property type="entry name" value="Sensor-like_sf"/>
</dbReference>
<proteinExistence type="predicted"/>
<evidence type="ECO:0000259" key="15">
    <source>
        <dbReference type="PROSITE" id="PS50885"/>
    </source>
</evidence>
<dbReference type="EMBL" id="FOWR01000018">
    <property type="protein sequence ID" value="SFP58988.1"/>
    <property type="molecule type" value="Genomic_DNA"/>
</dbReference>
<dbReference type="GO" id="GO:0000155">
    <property type="term" value="F:phosphorelay sensor kinase activity"/>
    <property type="evidence" value="ECO:0007669"/>
    <property type="project" value="InterPro"/>
</dbReference>
<dbReference type="InterPro" id="IPR033463">
    <property type="entry name" value="sCache_3"/>
</dbReference>
<dbReference type="Gene3D" id="3.30.565.10">
    <property type="entry name" value="Histidine kinase-like ATPase, C-terminal domain"/>
    <property type="match status" value="1"/>
</dbReference>
<evidence type="ECO:0000256" key="6">
    <source>
        <dbReference type="ARBA" id="ARBA00022553"/>
    </source>
</evidence>
<dbReference type="Proteomes" id="UP000182692">
    <property type="component" value="Unassembled WGS sequence"/>
</dbReference>
<dbReference type="InterPro" id="IPR036890">
    <property type="entry name" value="HATPase_C_sf"/>
</dbReference>
<name>A0A1I5RKC5_9GAMM</name>
<evidence type="ECO:0000256" key="7">
    <source>
        <dbReference type="ARBA" id="ARBA00022679"/>
    </source>
</evidence>
<dbReference type="PROSITE" id="PS50109">
    <property type="entry name" value="HIS_KIN"/>
    <property type="match status" value="1"/>
</dbReference>